<dbReference type="InterPro" id="IPR003099">
    <property type="entry name" value="Prephen_DH"/>
</dbReference>
<evidence type="ECO:0000256" key="4">
    <source>
        <dbReference type="ARBA" id="ARBA00016891"/>
    </source>
</evidence>
<comment type="similarity">
    <text evidence="2">Belongs to the prephenate/arogenate dehydrogenase family.</text>
</comment>
<dbReference type="UniPathway" id="UPA00122">
    <property type="reaction ID" value="UER00961"/>
</dbReference>
<protein>
    <recommendedName>
        <fullName evidence="4">Prephenate dehydrogenase</fullName>
        <ecNumber evidence="3">1.3.1.12</ecNumber>
    </recommendedName>
</protein>
<dbReference type="InterPro" id="IPR008927">
    <property type="entry name" value="6-PGluconate_DH-like_C_sf"/>
</dbReference>
<organism evidence="11 12">
    <name type="scientific">Geosporobacter subterraneus DSM 17957</name>
    <dbReference type="NCBI Taxonomy" id="1121919"/>
    <lineage>
        <taxon>Bacteria</taxon>
        <taxon>Bacillati</taxon>
        <taxon>Bacillota</taxon>
        <taxon>Clostridia</taxon>
        <taxon>Peptostreptococcales</taxon>
        <taxon>Thermotaleaceae</taxon>
        <taxon>Geosporobacter</taxon>
    </lineage>
</organism>
<evidence type="ECO:0000313" key="11">
    <source>
        <dbReference type="EMBL" id="SHJ38743.1"/>
    </source>
</evidence>
<feature type="domain" description="Prephenate/arogenate dehydrogenase" evidence="10">
    <location>
        <begin position="5"/>
        <end position="291"/>
    </location>
</feature>
<dbReference type="OrthoDB" id="9802008at2"/>
<dbReference type="Pfam" id="PF02153">
    <property type="entry name" value="PDH_N"/>
    <property type="match status" value="1"/>
</dbReference>
<evidence type="ECO:0000256" key="9">
    <source>
        <dbReference type="ARBA" id="ARBA00049260"/>
    </source>
</evidence>
<dbReference type="Proteomes" id="UP000184536">
    <property type="component" value="Unassembled WGS sequence"/>
</dbReference>
<dbReference type="Pfam" id="PF20463">
    <property type="entry name" value="PDH_C"/>
    <property type="match status" value="1"/>
</dbReference>
<dbReference type="CDD" id="cd04909">
    <property type="entry name" value="ACT_PDH-BS"/>
    <property type="match status" value="1"/>
</dbReference>
<dbReference type="InterPro" id="IPR036291">
    <property type="entry name" value="NAD(P)-bd_dom_sf"/>
</dbReference>
<dbReference type="PANTHER" id="PTHR21363">
    <property type="entry name" value="PREPHENATE DEHYDROGENASE"/>
    <property type="match status" value="1"/>
</dbReference>
<comment type="pathway">
    <text evidence="1">Amino-acid biosynthesis; L-tyrosine biosynthesis; (4-hydroxyphenyl)pyruvate from prephenate (NAD(+) route): step 1/1.</text>
</comment>
<evidence type="ECO:0000259" key="10">
    <source>
        <dbReference type="PROSITE" id="PS51176"/>
    </source>
</evidence>
<dbReference type="FunFam" id="3.40.50.720:FF:000208">
    <property type="entry name" value="Prephenate dehydrogenase"/>
    <property type="match status" value="1"/>
</dbReference>
<dbReference type="GO" id="GO:0008977">
    <property type="term" value="F:prephenate dehydrogenase (NAD+) activity"/>
    <property type="evidence" value="ECO:0007669"/>
    <property type="project" value="UniProtKB-EC"/>
</dbReference>
<dbReference type="AlphaFoldDB" id="A0A1M6IWA3"/>
<accession>A0A1M6IWA3</accession>
<dbReference type="InterPro" id="IPR046825">
    <property type="entry name" value="PDH_C"/>
</dbReference>
<comment type="catalytic activity">
    <reaction evidence="9">
        <text>prephenate + NAD(+) = 3-(4-hydroxyphenyl)pyruvate + CO2 + NADH</text>
        <dbReference type="Rhea" id="RHEA:13869"/>
        <dbReference type="ChEBI" id="CHEBI:16526"/>
        <dbReference type="ChEBI" id="CHEBI:29934"/>
        <dbReference type="ChEBI" id="CHEBI:36242"/>
        <dbReference type="ChEBI" id="CHEBI:57540"/>
        <dbReference type="ChEBI" id="CHEBI:57945"/>
        <dbReference type="EC" id="1.3.1.12"/>
    </reaction>
</comment>
<dbReference type="SUPFAM" id="SSF51735">
    <property type="entry name" value="NAD(P)-binding Rossmann-fold domains"/>
    <property type="match status" value="1"/>
</dbReference>
<dbReference type="SUPFAM" id="SSF48179">
    <property type="entry name" value="6-phosphogluconate dehydrogenase C-terminal domain-like"/>
    <property type="match status" value="1"/>
</dbReference>
<evidence type="ECO:0000256" key="1">
    <source>
        <dbReference type="ARBA" id="ARBA00005067"/>
    </source>
</evidence>
<dbReference type="EC" id="1.3.1.12" evidence="3"/>
<keyword evidence="12" id="KW-1185">Reference proteome</keyword>
<dbReference type="PROSITE" id="PS51176">
    <property type="entry name" value="PDH_ADH"/>
    <property type="match status" value="1"/>
</dbReference>
<gene>
    <name evidence="11" type="ORF">SAMN02745975_01966</name>
</gene>
<dbReference type="InterPro" id="IPR045865">
    <property type="entry name" value="ACT-like_dom_sf"/>
</dbReference>
<dbReference type="InterPro" id="IPR002912">
    <property type="entry name" value="ACT_dom"/>
</dbReference>
<dbReference type="PANTHER" id="PTHR21363:SF0">
    <property type="entry name" value="PREPHENATE DEHYDROGENASE [NADP(+)]"/>
    <property type="match status" value="1"/>
</dbReference>
<evidence type="ECO:0000313" key="12">
    <source>
        <dbReference type="Proteomes" id="UP000184536"/>
    </source>
</evidence>
<sequence>MDFFNKITFIGLGLIGGSMAAALKRRGYKGEICGYDALPDSREEAKKMGIIDHGANTLQEAVAEAELVVLCTPIAAYPQILRKTAPFLRREAILTDVGSVKGCVGELVNQHVHRDIQFIGGHPMAGSEKGGLKAASATLFENAYYFLTPGQHTARETVTKLESFVKAIGAYPVVVGQREHDKITARISHIPHLAAVLLTNLLDHEGGINSVAFAGGGFRDTTRIASGNPAMWKDIFFYNKEEILLGIESLESMLKEFRELLKEKQEGKVLDLLNKAKFIRDGVPKGMPDYMPPLFDIVVDVEDRPGVLGELTRLIGENHMNIKEIEILHAREGEQGAVRMGFATAMEQKQAFSVLRGGGFPRTYMKGEKNDAYSESC</sequence>
<evidence type="ECO:0000256" key="2">
    <source>
        <dbReference type="ARBA" id="ARBA00007964"/>
    </source>
</evidence>
<keyword evidence="7" id="KW-0520">NAD</keyword>
<dbReference type="RefSeq" id="WP_110941109.1">
    <property type="nucleotide sequence ID" value="NZ_FQZV01000023.1"/>
</dbReference>
<evidence type="ECO:0000256" key="6">
    <source>
        <dbReference type="ARBA" id="ARBA00023002"/>
    </source>
</evidence>
<evidence type="ECO:0000256" key="5">
    <source>
        <dbReference type="ARBA" id="ARBA00022498"/>
    </source>
</evidence>
<dbReference type="GO" id="GO:0006571">
    <property type="term" value="P:tyrosine biosynthetic process"/>
    <property type="evidence" value="ECO:0007669"/>
    <property type="project" value="UniProtKB-UniPathway"/>
</dbReference>
<keyword evidence="8" id="KW-0057">Aromatic amino acid biosynthesis</keyword>
<evidence type="ECO:0000256" key="8">
    <source>
        <dbReference type="ARBA" id="ARBA00023141"/>
    </source>
</evidence>
<keyword evidence="5" id="KW-0827">Tyrosine biosynthesis</keyword>
<dbReference type="GO" id="GO:0004665">
    <property type="term" value="F:prephenate dehydrogenase (NADP+) activity"/>
    <property type="evidence" value="ECO:0007669"/>
    <property type="project" value="InterPro"/>
</dbReference>
<reference evidence="12" key="1">
    <citation type="submission" date="2016-11" db="EMBL/GenBank/DDBJ databases">
        <authorList>
            <person name="Varghese N."/>
            <person name="Submissions S."/>
        </authorList>
    </citation>
    <scope>NUCLEOTIDE SEQUENCE [LARGE SCALE GENOMIC DNA]</scope>
    <source>
        <strain evidence="12">DSM 17957</strain>
    </source>
</reference>
<dbReference type="InterPro" id="IPR050812">
    <property type="entry name" value="Preph/Arog_dehydrog"/>
</dbReference>
<proteinExistence type="inferred from homology"/>
<evidence type="ECO:0000256" key="7">
    <source>
        <dbReference type="ARBA" id="ARBA00023027"/>
    </source>
</evidence>
<dbReference type="STRING" id="1121919.SAMN02745975_01966"/>
<keyword evidence="6" id="KW-0560">Oxidoreductase</keyword>
<name>A0A1M6IWA3_9FIRM</name>
<dbReference type="EMBL" id="FQZV01000023">
    <property type="protein sequence ID" value="SHJ38743.1"/>
    <property type="molecule type" value="Genomic_DNA"/>
</dbReference>
<dbReference type="Gene3D" id="3.40.50.720">
    <property type="entry name" value="NAD(P)-binding Rossmann-like Domain"/>
    <property type="match status" value="1"/>
</dbReference>
<dbReference type="Gene3D" id="3.30.70.260">
    <property type="match status" value="1"/>
</dbReference>
<dbReference type="SUPFAM" id="SSF55021">
    <property type="entry name" value="ACT-like"/>
    <property type="match status" value="1"/>
</dbReference>
<keyword evidence="8" id="KW-0028">Amino-acid biosynthesis</keyword>
<dbReference type="GO" id="GO:0070403">
    <property type="term" value="F:NAD+ binding"/>
    <property type="evidence" value="ECO:0007669"/>
    <property type="project" value="InterPro"/>
</dbReference>
<dbReference type="InterPro" id="IPR046826">
    <property type="entry name" value="PDH_N"/>
</dbReference>
<dbReference type="Pfam" id="PF01842">
    <property type="entry name" value="ACT"/>
    <property type="match status" value="1"/>
</dbReference>
<evidence type="ECO:0000256" key="3">
    <source>
        <dbReference type="ARBA" id="ARBA00012068"/>
    </source>
</evidence>
<dbReference type="Gene3D" id="1.10.3660.10">
    <property type="entry name" value="6-phosphogluconate dehydrogenase C-terminal like domain"/>
    <property type="match status" value="1"/>
</dbReference>